<name>A0A1M5QI99_9FIRM</name>
<dbReference type="STRING" id="1123382.SAMN02745221_01770"/>
<dbReference type="SUPFAM" id="SSF48208">
    <property type="entry name" value="Six-hairpin glycosidases"/>
    <property type="match status" value="1"/>
</dbReference>
<dbReference type="EMBL" id="FQWY01000034">
    <property type="protein sequence ID" value="SHH13658.1"/>
    <property type="molecule type" value="Genomic_DNA"/>
</dbReference>
<gene>
    <name evidence="1" type="ORF">SAMN02745221_01770</name>
</gene>
<evidence type="ECO:0000313" key="1">
    <source>
        <dbReference type="EMBL" id="SHH13658.1"/>
    </source>
</evidence>
<protein>
    <recommendedName>
        <fullName evidence="3">Glycosyltransferase</fullName>
    </recommendedName>
</protein>
<accession>A0A1M5QI99</accession>
<reference evidence="2" key="1">
    <citation type="submission" date="2016-11" db="EMBL/GenBank/DDBJ databases">
        <authorList>
            <person name="Varghese N."/>
            <person name="Submissions S."/>
        </authorList>
    </citation>
    <scope>NUCLEOTIDE SEQUENCE [LARGE SCALE GENOMIC DNA]</scope>
    <source>
        <strain evidence="2">DSM 11003</strain>
    </source>
</reference>
<dbReference type="GO" id="GO:0005975">
    <property type="term" value="P:carbohydrate metabolic process"/>
    <property type="evidence" value="ECO:0007669"/>
    <property type="project" value="InterPro"/>
</dbReference>
<evidence type="ECO:0008006" key="3">
    <source>
        <dbReference type="Google" id="ProtNLM"/>
    </source>
</evidence>
<organism evidence="1 2">
    <name type="scientific">Thermosyntropha lipolytica DSM 11003</name>
    <dbReference type="NCBI Taxonomy" id="1123382"/>
    <lineage>
        <taxon>Bacteria</taxon>
        <taxon>Bacillati</taxon>
        <taxon>Bacillota</taxon>
        <taxon>Clostridia</taxon>
        <taxon>Eubacteriales</taxon>
        <taxon>Syntrophomonadaceae</taxon>
        <taxon>Thermosyntropha</taxon>
    </lineage>
</organism>
<sequence length="340" mass="38643">MLDYRHLMRLTDENGILQFAHLGSPDPLSGYTLDDNARALIIALHMEEGYELAYKYASWLLNAIRPDGRWSNLQVNGTYYHHLDSADSIGRALLACSLGLNSPFPDIKTMCQNMHTAFIASCLKFTSPRAIAYTLLGLCKIEDEKQRQKYMDNYGHKLAEFLISLYQSSHTRKFRWFEPYLTYCNGILPQALWAYYALSGNKKALKIAHDSLHFLNSILFKKGHLNIIGNRGWYHKGKKIPFYDQQPVDAASTAFACFEAYNVSGESEYLELAILAHKWYRGHNINNLPLYDKKTGGCFDALTPEGVNINQGAEAVISLLLTDTLMLSFLREKADMEKTS</sequence>
<dbReference type="InterPro" id="IPR008928">
    <property type="entry name" value="6-hairpin_glycosidase_sf"/>
</dbReference>
<proteinExistence type="predicted"/>
<dbReference type="OrthoDB" id="9795873at2"/>
<dbReference type="AlphaFoldDB" id="A0A1M5QI99"/>
<keyword evidence="2" id="KW-1185">Reference proteome</keyword>
<dbReference type="RefSeq" id="WP_073092986.1">
    <property type="nucleotide sequence ID" value="NZ_FQWY01000034.1"/>
</dbReference>
<evidence type="ECO:0000313" key="2">
    <source>
        <dbReference type="Proteomes" id="UP000242329"/>
    </source>
</evidence>
<dbReference type="Proteomes" id="UP000242329">
    <property type="component" value="Unassembled WGS sequence"/>
</dbReference>